<dbReference type="NCBIfam" id="TIGR01200">
    <property type="entry name" value="GLPGLI"/>
    <property type="match status" value="1"/>
</dbReference>
<evidence type="ECO:0000256" key="1">
    <source>
        <dbReference type="SAM" id="SignalP"/>
    </source>
</evidence>
<dbReference type="Pfam" id="PF22252">
    <property type="entry name" value="PNGase_F-II_N"/>
    <property type="match status" value="1"/>
</dbReference>
<evidence type="ECO:0000313" key="2">
    <source>
        <dbReference type="EMBL" id="GAA4052520.1"/>
    </source>
</evidence>
<evidence type="ECO:0000313" key="3">
    <source>
        <dbReference type="Proteomes" id="UP001501469"/>
    </source>
</evidence>
<proteinExistence type="predicted"/>
<comment type="caution">
    <text evidence="2">The sequence shown here is derived from an EMBL/GenBank/DDBJ whole genome shotgun (WGS) entry which is preliminary data.</text>
</comment>
<keyword evidence="1" id="KW-0732">Signal</keyword>
<accession>A0ABP7UTS6</accession>
<protein>
    <recommendedName>
        <fullName evidence="4">GLPGLI family protein</fullName>
    </recommendedName>
</protein>
<name>A0ABP7UTS6_9BACT</name>
<sequence length="264" mass="28634">MKNVAKKLPILLLLAGLFGAGSAQAQASGQIQFEVTKRIDPSQIRVVVNGQVVKPGSPDFPADIPETRTTSMSLAFAGSYAREKRESGALRTMTTAVNGGGGIPQTTVLKAPFEEITYVDLAGRAVATVLTVSKDNTTTTYRTDAPFVAPSGWILSSQTRKIAGYTCHKATVPYQKDTYTVWYTTDLPFTYSPVRELMPEKGVVLQLEGEKEQYQATKVDLKAVAETEVRPAGTAQLVTAAELKDLRAKAQADFRQRMIEGEGR</sequence>
<feature type="chain" id="PRO_5046965550" description="GLPGLI family protein" evidence="1">
    <location>
        <begin position="26"/>
        <end position="264"/>
    </location>
</feature>
<reference evidence="3" key="1">
    <citation type="journal article" date="2019" name="Int. J. Syst. Evol. Microbiol.">
        <title>The Global Catalogue of Microorganisms (GCM) 10K type strain sequencing project: providing services to taxonomists for standard genome sequencing and annotation.</title>
        <authorList>
            <consortium name="The Broad Institute Genomics Platform"/>
            <consortium name="The Broad Institute Genome Sequencing Center for Infectious Disease"/>
            <person name="Wu L."/>
            <person name="Ma J."/>
        </authorList>
    </citation>
    <scope>NUCLEOTIDE SEQUENCE [LARGE SCALE GENOMIC DNA]</scope>
    <source>
        <strain evidence="3">JCM 17225</strain>
    </source>
</reference>
<gene>
    <name evidence="2" type="ORF">GCM10022409_44270</name>
</gene>
<evidence type="ECO:0008006" key="4">
    <source>
        <dbReference type="Google" id="ProtNLM"/>
    </source>
</evidence>
<dbReference type="RefSeq" id="WP_345059007.1">
    <property type="nucleotide sequence ID" value="NZ_BAABDK010000033.1"/>
</dbReference>
<dbReference type="InterPro" id="IPR005901">
    <property type="entry name" value="GLPGLI"/>
</dbReference>
<dbReference type="EMBL" id="BAABDK010000033">
    <property type="protein sequence ID" value="GAA4052520.1"/>
    <property type="molecule type" value="Genomic_DNA"/>
</dbReference>
<dbReference type="Proteomes" id="UP001501469">
    <property type="component" value="Unassembled WGS sequence"/>
</dbReference>
<feature type="signal peptide" evidence="1">
    <location>
        <begin position="1"/>
        <end position="25"/>
    </location>
</feature>
<organism evidence="2 3">
    <name type="scientific">Hymenobacter glaciei</name>
    <dbReference type="NCBI Taxonomy" id="877209"/>
    <lineage>
        <taxon>Bacteria</taxon>
        <taxon>Pseudomonadati</taxon>
        <taxon>Bacteroidota</taxon>
        <taxon>Cytophagia</taxon>
        <taxon>Cytophagales</taxon>
        <taxon>Hymenobacteraceae</taxon>
        <taxon>Hymenobacter</taxon>
    </lineage>
</organism>
<keyword evidence="3" id="KW-1185">Reference proteome</keyword>